<feature type="region of interest" description="Disordered" evidence="1">
    <location>
        <begin position="235"/>
        <end position="256"/>
    </location>
</feature>
<comment type="caution">
    <text evidence="2">The sequence shown here is derived from an EMBL/GenBank/DDBJ whole genome shotgun (WGS) entry which is preliminary data.</text>
</comment>
<evidence type="ECO:0008006" key="4">
    <source>
        <dbReference type="Google" id="ProtNLM"/>
    </source>
</evidence>
<proteinExistence type="predicted"/>
<sequence>MSRLAYACLAAAEPRGFAALRARLVDRVKRNALRRLHANPRGERLVLRMYLAAEDATERALQEELLPQSPAWLMRQLNQHLADERRHVALFVDALQAAGDDADNRLAPDWLSRRKIAQWDGLARRYASRFAQGVLVPVYATGLCAEQMATRVLTRHCDVIGSGHALHSLFASVLADERRHVRLCETTLRRMVAPGEAATLAALMREIRAIEARFALTGAVALYLASWAIRPPRPLTRASTRTRPDARRNRHSHGTP</sequence>
<dbReference type="AlphaFoldDB" id="A0A7Y9W8M2"/>
<gene>
    <name evidence="2" type="ORF">GGD41_003454</name>
</gene>
<evidence type="ECO:0000256" key="1">
    <source>
        <dbReference type="SAM" id="MobiDB-lite"/>
    </source>
</evidence>
<dbReference type="InterPro" id="IPR009078">
    <property type="entry name" value="Ferritin-like_SF"/>
</dbReference>
<reference evidence="2 3" key="1">
    <citation type="submission" date="2020-07" db="EMBL/GenBank/DDBJ databases">
        <title>Exploring microbial biodiversity for novel pathways involved in the catabolism of aromatic compounds derived from lignin.</title>
        <authorList>
            <person name="Elkins J."/>
        </authorList>
    </citation>
    <scope>NUCLEOTIDE SEQUENCE [LARGE SCALE GENOMIC DNA]</scope>
    <source>
        <strain evidence="2 3">H2C3B</strain>
    </source>
</reference>
<accession>A0A7Y9W8M2</accession>
<dbReference type="Proteomes" id="UP000572540">
    <property type="component" value="Unassembled WGS sequence"/>
</dbReference>
<dbReference type="RefSeq" id="WP_373565705.1">
    <property type="nucleotide sequence ID" value="NZ_JACCAU010000001.1"/>
</dbReference>
<organism evidence="2 3">
    <name type="scientific">Paraburkholderia bryophila</name>
    <dbReference type="NCBI Taxonomy" id="420952"/>
    <lineage>
        <taxon>Bacteria</taxon>
        <taxon>Pseudomonadati</taxon>
        <taxon>Pseudomonadota</taxon>
        <taxon>Betaproteobacteria</taxon>
        <taxon>Burkholderiales</taxon>
        <taxon>Burkholderiaceae</taxon>
        <taxon>Paraburkholderia</taxon>
    </lineage>
</organism>
<protein>
    <recommendedName>
        <fullName evidence="4">Ferritin-like domain-containing protein</fullName>
    </recommendedName>
</protein>
<evidence type="ECO:0000313" key="3">
    <source>
        <dbReference type="Proteomes" id="UP000572540"/>
    </source>
</evidence>
<evidence type="ECO:0000313" key="2">
    <source>
        <dbReference type="EMBL" id="NYH16226.1"/>
    </source>
</evidence>
<dbReference type="EMBL" id="JACCAU010000001">
    <property type="protein sequence ID" value="NYH16226.1"/>
    <property type="molecule type" value="Genomic_DNA"/>
</dbReference>
<name>A0A7Y9W8M2_9BURK</name>
<dbReference type="SUPFAM" id="SSF47240">
    <property type="entry name" value="Ferritin-like"/>
    <property type="match status" value="1"/>
</dbReference>